<keyword evidence="3" id="KW-1015">Disulfide bond</keyword>
<feature type="signal peptide" evidence="4">
    <location>
        <begin position="1"/>
        <end position="23"/>
    </location>
</feature>
<dbReference type="PANTHER" id="PTHR11412">
    <property type="entry name" value="MACROGLOBULIN / COMPLEMENT"/>
    <property type="match status" value="1"/>
</dbReference>
<dbReference type="OrthoDB" id="6359008at2759"/>
<dbReference type="AlphaFoldDB" id="A0A7J5YT44"/>
<dbReference type="Pfam" id="PF17790">
    <property type="entry name" value="MG1"/>
    <property type="match status" value="1"/>
</dbReference>
<evidence type="ECO:0000256" key="3">
    <source>
        <dbReference type="ARBA" id="ARBA00023157"/>
    </source>
</evidence>
<dbReference type="Gene3D" id="2.60.40.1940">
    <property type="match status" value="1"/>
</dbReference>
<accession>A0A7J5YT44</accession>
<dbReference type="InterPro" id="IPR040839">
    <property type="entry name" value="MG4"/>
</dbReference>
<dbReference type="FunFam" id="2.60.40.1940:FF:000001">
    <property type="entry name" value="Complement component C3"/>
    <property type="match status" value="1"/>
</dbReference>
<keyword evidence="7" id="KW-1185">Reference proteome</keyword>
<dbReference type="InterPro" id="IPR013783">
    <property type="entry name" value="Ig-like_fold"/>
</dbReference>
<dbReference type="InterPro" id="IPR050473">
    <property type="entry name" value="A2M/Complement_sys"/>
</dbReference>
<dbReference type="GO" id="GO:0005576">
    <property type="term" value="C:extracellular region"/>
    <property type="evidence" value="ECO:0007669"/>
    <property type="project" value="UniProtKB-SubCell"/>
</dbReference>
<dbReference type="Proteomes" id="UP000518266">
    <property type="component" value="Unassembled WGS sequence"/>
</dbReference>
<dbReference type="InterPro" id="IPR011625">
    <property type="entry name" value="A2M_N_BRD"/>
</dbReference>
<dbReference type="PANTHER" id="PTHR11412:SF81">
    <property type="entry name" value="COMPLEMENT C3"/>
    <property type="match status" value="1"/>
</dbReference>
<evidence type="ECO:0000313" key="6">
    <source>
        <dbReference type="EMBL" id="KAF3852635.1"/>
    </source>
</evidence>
<dbReference type="EMBL" id="JAAKFY010000009">
    <property type="protein sequence ID" value="KAF3852635.1"/>
    <property type="molecule type" value="Genomic_DNA"/>
</dbReference>
<evidence type="ECO:0000256" key="4">
    <source>
        <dbReference type="SAM" id="SignalP"/>
    </source>
</evidence>
<comment type="subcellular location">
    <subcellularLocation>
        <location evidence="1">Secreted</location>
    </subcellularLocation>
</comment>
<comment type="caution">
    <text evidence="6">The sequence shown here is derived from an EMBL/GenBank/DDBJ whole genome shotgun (WGS) entry which is preliminary data.</text>
</comment>
<dbReference type="Pfam" id="PF17789">
    <property type="entry name" value="MG4"/>
    <property type="match status" value="1"/>
</dbReference>
<proteinExistence type="predicted"/>
<organism evidence="6 7">
    <name type="scientific">Dissostichus mawsoni</name>
    <name type="common">Antarctic cod</name>
    <dbReference type="NCBI Taxonomy" id="36200"/>
    <lineage>
        <taxon>Eukaryota</taxon>
        <taxon>Metazoa</taxon>
        <taxon>Chordata</taxon>
        <taxon>Craniata</taxon>
        <taxon>Vertebrata</taxon>
        <taxon>Euteleostomi</taxon>
        <taxon>Actinopterygii</taxon>
        <taxon>Neopterygii</taxon>
        <taxon>Teleostei</taxon>
        <taxon>Neoteleostei</taxon>
        <taxon>Acanthomorphata</taxon>
        <taxon>Eupercaria</taxon>
        <taxon>Perciformes</taxon>
        <taxon>Notothenioidei</taxon>
        <taxon>Nototheniidae</taxon>
        <taxon>Dissostichus</taxon>
    </lineage>
</organism>
<reference evidence="6 7" key="1">
    <citation type="submission" date="2020-03" db="EMBL/GenBank/DDBJ databases">
        <title>Dissostichus mawsoni Genome sequencing and assembly.</title>
        <authorList>
            <person name="Park H."/>
        </authorList>
    </citation>
    <scope>NUCLEOTIDE SEQUENCE [LARGE SCALE GENOMIC DNA]</scope>
    <source>
        <strain evidence="6">DM0001</strain>
        <tissue evidence="6">Muscle</tissue>
    </source>
</reference>
<evidence type="ECO:0000313" key="7">
    <source>
        <dbReference type="Proteomes" id="UP000518266"/>
    </source>
</evidence>
<dbReference type="Pfam" id="PF17791">
    <property type="entry name" value="MG3"/>
    <property type="match status" value="1"/>
</dbReference>
<gene>
    <name evidence="6" type="ORF">F7725_005990</name>
</gene>
<sequence>MRKTLLWLLASLASVSLTSLADGAPLEVMSAPNLLRVGTAENVFVECQDCTGADKRVEIHVMNHPTKNKRLATASVTLTSTDNFQELVQIMIPTGDFSKDPSIKQYVYLQAQFPDRLLEKVVLVSFQSGYIFIQTDKSSTPPTAEGSNLEITNSLKFPGLWKIVTKFQSNPQQSFQAEFEVKEYVLPRFEVKLNPTSSFFYVDDQELTVNIKATYLFGQEVNGMAYVVFGVINDGIKKRFPSSLQRVQIERGVGAVTLRRGHITSIFENIEELVTKSIFVAVSVLTENGGEMVEAELRNIQIVKSPYAIHFKKTPKYFKPGMTFEVVVEVANPDNTPAQGVAVVVEPGYVNGITANNGMARLKINTRDPQLTITARTNDPRISSRRQASATMKALPYITKSKNYIHIGVDSADVELGNNLNITLNLNRRESHDNDITYLIMSRGQLVQKGRYETRGQVLISLIVPITKDMLPSFRIIAYYHTNGNEVVSDSVWVDVKDSCMGSLKLEPSRPAPSYKPRRLFGLKVTGDPGAIVGLVAVDKGVWDIVEKYDTGCTPGGGKDGMSVFYTMLGCCLSPTRLLGLPTDKN</sequence>
<feature type="domain" description="Alpha-2-macroglobulin bait region" evidence="5">
    <location>
        <begin position="405"/>
        <end position="545"/>
    </location>
</feature>
<dbReference type="InterPro" id="IPR041425">
    <property type="entry name" value="C3/4/5_MG1"/>
</dbReference>
<protein>
    <recommendedName>
        <fullName evidence="5">Alpha-2-macroglobulin bait region domain-containing protein</fullName>
    </recommendedName>
</protein>
<evidence type="ECO:0000256" key="1">
    <source>
        <dbReference type="ARBA" id="ARBA00004613"/>
    </source>
</evidence>
<dbReference type="Gene3D" id="2.60.40.1930">
    <property type="match status" value="2"/>
</dbReference>
<dbReference type="Gene3D" id="2.60.40.10">
    <property type="entry name" value="Immunoglobulins"/>
    <property type="match status" value="1"/>
</dbReference>
<evidence type="ECO:0000256" key="2">
    <source>
        <dbReference type="ARBA" id="ARBA00022525"/>
    </source>
</evidence>
<keyword evidence="2" id="KW-0964">Secreted</keyword>
<dbReference type="Gene3D" id="6.20.50.160">
    <property type="match status" value="1"/>
</dbReference>
<dbReference type="Pfam" id="PF07703">
    <property type="entry name" value="A2M_BRD"/>
    <property type="match status" value="1"/>
</dbReference>
<dbReference type="SMART" id="SM01359">
    <property type="entry name" value="A2M_N_2"/>
    <property type="match status" value="1"/>
</dbReference>
<name>A0A7J5YT44_DISMA</name>
<evidence type="ECO:0000259" key="5">
    <source>
        <dbReference type="SMART" id="SM01359"/>
    </source>
</evidence>
<dbReference type="InterPro" id="IPR041555">
    <property type="entry name" value="MG3"/>
</dbReference>
<keyword evidence="4" id="KW-0732">Signal</keyword>
<feature type="chain" id="PRO_5029867539" description="Alpha-2-macroglobulin bait region domain-containing protein" evidence="4">
    <location>
        <begin position="24"/>
        <end position="586"/>
    </location>
</feature>